<organism evidence="1 2">
    <name type="scientific">Plakobranchus ocellatus</name>
    <dbReference type="NCBI Taxonomy" id="259542"/>
    <lineage>
        <taxon>Eukaryota</taxon>
        <taxon>Metazoa</taxon>
        <taxon>Spiralia</taxon>
        <taxon>Lophotrochozoa</taxon>
        <taxon>Mollusca</taxon>
        <taxon>Gastropoda</taxon>
        <taxon>Heterobranchia</taxon>
        <taxon>Euthyneura</taxon>
        <taxon>Panpulmonata</taxon>
        <taxon>Sacoglossa</taxon>
        <taxon>Placobranchoidea</taxon>
        <taxon>Plakobranchidae</taxon>
        <taxon>Plakobranchus</taxon>
    </lineage>
</organism>
<evidence type="ECO:0000313" key="2">
    <source>
        <dbReference type="Proteomes" id="UP000735302"/>
    </source>
</evidence>
<name>A0AAV3Y729_9GAST</name>
<keyword evidence="1" id="KW-0808">Transferase</keyword>
<proteinExistence type="predicted"/>
<dbReference type="GO" id="GO:0016301">
    <property type="term" value="F:kinase activity"/>
    <property type="evidence" value="ECO:0007669"/>
    <property type="project" value="UniProtKB-KW"/>
</dbReference>
<sequence>MACPKDIKVSADLQKVIMLPRIVEFKTCVFTHRLVALNETISELGKNDKDTAVLRHEAISGRRDEDIASAFHTYIGSLRDTEKLAMCFLLSTAQGMK</sequence>
<accession>A0AAV3Y729</accession>
<keyword evidence="2" id="KW-1185">Reference proteome</keyword>
<dbReference type="EMBL" id="BLXT01000597">
    <property type="protein sequence ID" value="GFN78733.1"/>
    <property type="molecule type" value="Genomic_DNA"/>
</dbReference>
<dbReference type="Proteomes" id="UP000735302">
    <property type="component" value="Unassembled WGS sequence"/>
</dbReference>
<evidence type="ECO:0000313" key="1">
    <source>
        <dbReference type="EMBL" id="GFN78733.1"/>
    </source>
</evidence>
<dbReference type="AlphaFoldDB" id="A0AAV3Y729"/>
<gene>
    <name evidence="1" type="ORF">PoB_000523900</name>
</gene>
<comment type="caution">
    <text evidence="1">The sequence shown here is derived from an EMBL/GenBank/DDBJ whole genome shotgun (WGS) entry which is preliminary data.</text>
</comment>
<reference evidence="1 2" key="1">
    <citation type="journal article" date="2021" name="Elife">
        <title>Chloroplast acquisition without the gene transfer in kleptoplastic sea slugs, Plakobranchus ocellatus.</title>
        <authorList>
            <person name="Maeda T."/>
            <person name="Takahashi S."/>
            <person name="Yoshida T."/>
            <person name="Shimamura S."/>
            <person name="Takaki Y."/>
            <person name="Nagai Y."/>
            <person name="Toyoda A."/>
            <person name="Suzuki Y."/>
            <person name="Arimoto A."/>
            <person name="Ishii H."/>
            <person name="Satoh N."/>
            <person name="Nishiyama T."/>
            <person name="Hasebe M."/>
            <person name="Maruyama T."/>
            <person name="Minagawa J."/>
            <person name="Obokata J."/>
            <person name="Shigenobu S."/>
        </authorList>
    </citation>
    <scope>NUCLEOTIDE SEQUENCE [LARGE SCALE GENOMIC DNA]</scope>
</reference>
<keyword evidence="1" id="KW-0418">Kinase</keyword>
<protein>
    <submittedName>
        <fullName evidence="1">Cai-1 autoinducer sensor kinase/phosphatase cqss</fullName>
    </submittedName>
</protein>